<evidence type="ECO:0000256" key="2">
    <source>
        <dbReference type="ARBA" id="ARBA00022862"/>
    </source>
</evidence>
<comment type="similarity">
    <text evidence="5">Belongs to the peroxiredoxin family. Prx6 subfamily.</text>
</comment>
<dbReference type="PANTHER" id="PTHR10681:SF121">
    <property type="entry name" value="ALKYL HYDROPEROXIDE REDUCTASE C"/>
    <property type="match status" value="1"/>
</dbReference>
<dbReference type="PANTHER" id="PTHR10681">
    <property type="entry name" value="THIOREDOXIN PEROXIDASE"/>
    <property type="match status" value="1"/>
</dbReference>
<dbReference type="Proteomes" id="UP000094385">
    <property type="component" value="Unassembled WGS sequence"/>
</dbReference>
<protein>
    <recommendedName>
        <fullName evidence="8">Thioredoxin domain-containing protein</fullName>
    </recommendedName>
</protein>
<keyword evidence="4 6" id="KW-0676">Redox-active center</keyword>
<dbReference type="OrthoDB" id="2996783at2759"/>
<keyword evidence="10" id="KW-1185">Reference proteome</keyword>
<dbReference type="AlphaFoldDB" id="A0A1E3QI23"/>
<comment type="function">
    <text evidence="6">Thiol-specific peroxidase that catalyzes the reduction of hydrogen peroxide and organic hydroperoxides to water and alcohols, respectively.</text>
</comment>
<dbReference type="SUPFAM" id="SSF52833">
    <property type="entry name" value="Thioredoxin-like"/>
    <property type="match status" value="1"/>
</dbReference>
<evidence type="ECO:0000313" key="9">
    <source>
        <dbReference type="EMBL" id="ODQ76742.1"/>
    </source>
</evidence>
<keyword evidence="2 6" id="KW-0049">Antioxidant</keyword>
<dbReference type="Pfam" id="PF10417">
    <property type="entry name" value="1-cysPrx_C"/>
    <property type="match status" value="1"/>
</dbReference>
<dbReference type="PROSITE" id="PS51352">
    <property type="entry name" value="THIOREDOXIN_2"/>
    <property type="match status" value="1"/>
</dbReference>
<dbReference type="GO" id="GO:0008379">
    <property type="term" value="F:thioredoxin peroxidase activity"/>
    <property type="evidence" value="ECO:0007669"/>
    <property type="project" value="EnsemblFungi"/>
</dbReference>
<dbReference type="EMBL" id="KV454289">
    <property type="protein sequence ID" value="ODQ76742.1"/>
    <property type="molecule type" value="Genomic_DNA"/>
</dbReference>
<organism evidence="9 10">
    <name type="scientific">Lipomyces starkeyi NRRL Y-11557</name>
    <dbReference type="NCBI Taxonomy" id="675824"/>
    <lineage>
        <taxon>Eukaryota</taxon>
        <taxon>Fungi</taxon>
        <taxon>Dikarya</taxon>
        <taxon>Ascomycota</taxon>
        <taxon>Saccharomycotina</taxon>
        <taxon>Lipomycetes</taxon>
        <taxon>Lipomycetales</taxon>
        <taxon>Lipomycetaceae</taxon>
        <taxon>Lipomyces</taxon>
    </lineage>
</organism>
<dbReference type="Gene3D" id="3.30.1020.10">
    <property type="entry name" value="Antioxidant, Horf6, Chain A, domain2"/>
    <property type="match status" value="1"/>
</dbReference>
<evidence type="ECO:0000259" key="8">
    <source>
        <dbReference type="PROSITE" id="PS51352"/>
    </source>
</evidence>
<dbReference type="GO" id="GO:0006979">
    <property type="term" value="P:response to oxidative stress"/>
    <property type="evidence" value="ECO:0007669"/>
    <property type="project" value="TreeGrafter"/>
</dbReference>
<dbReference type="Pfam" id="PF00578">
    <property type="entry name" value="AhpC-TSA"/>
    <property type="match status" value="1"/>
</dbReference>
<evidence type="ECO:0000256" key="5">
    <source>
        <dbReference type="ARBA" id="ARBA00025719"/>
    </source>
</evidence>
<dbReference type="InterPro" id="IPR024706">
    <property type="entry name" value="Peroxiredoxin_AhpC-typ"/>
</dbReference>
<evidence type="ECO:0000256" key="4">
    <source>
        <dbReference type="ARBA" id="ARBA00023284"/>
    </source>
</evidence>
<gene>
    <name evidence="9" type="ORF">LIPSTDRAFT_101999</name>
</gene>
<dbReference type="Gene3D" id="3.40.30.10">
    <property type="entry name" value="Glutaredoxin"/>
    <property type="match status" value="1"/>
</dbReference>
<proteinExistence type="inferred from homology"/>
<dbReference type="GO" id="GO:0005739">
    <property type="term" value="C:mitochondrion"/>
    <property type="evidence" value="ECO:0007669"/>
    <property type="project" value="EnsemblFungi"/>
</dbReference>
<sequence>MTSVLSRTLSVAPLAAARAGARVAAPRAPIFRPAVSLKFAARALGSPAPNFEAETTHGPIDFHEFIGDSWTILFSHPADFTPVCTTELGAFAQLEEEFEKRNTKLIGLSANGLDSHEKWIQDIEEVATNGGRVGFPIIADPERKIAFLYDMVDHQDLTNIDTKGVAFTIRAVFIIDPNKKIRLTMLYPASTGRNTAEVLRVLDSLQTGDKAGVTTPINWVPGQDVIVPPSVSDEAAAAKFGEFMAVKPYLRFTKYPTELLKE</sequence>
<dbReference type="InterPro" id="IPR045020">
    <property type="entry name" value="PRX_1cys"/>
</dbReference>
<feature type="active site" description="Cysteine sulfenic acid (-SOH) intermediate; for peroxidase activity" evidence="7">
    <location>
        <position position="84"/>
    </location>
</feature>
<dbReference type="GO" id="GO:0042744">
    <property type="term" value="P:hydrogen peroxide catabolic process"/>
    <property type="evidence" value="ECO:0007669"/>
    <property type="project" value="TreeGrafter"/>
</dbReference>
<evidence type="ECO:0000313" key="10">
    <source>
        <dbReference type="Proteomes" id="UP000094385"/>
    </source>
</evidence>
<keyword evidence="1 6" id="KW-0575">Peroxidase</keyword>
<name>A0A1E3QI23_LIPST</name>
<feature type="domain" description="Thioredoxin" evidence="8">
    <location>
        <begin position="42"/>
        <end position="207"/>
    </location>
</feature>
<dbReference type="FunFam" id="3.40.30.10:FF:000011">
    <property type="entry name" value="Peroxiredoxin PRX1"/>
    <property type="match status" value="1"/>
</dbReference>
<dbReference type="CDD" id="cd03016">
    <property type="entry name" value="PRX_1cys"/>
    <property type="match status" value="1"/>
</dbReference>
<dbReference type="InterPro" id="IPR019479">
    <property type="entry name" value="Peroxiredoxin_C"/>
</dbReference>
<evidence type="ECO:0000256" key="7">
    <source>
        <dbReference type="PIRSR" id="PIRSR000239-1"/>
    </source>
</evidence>
<dbReference type="InterPro" id="IPR000866">
    <property type="entry name" value="AhpC/TSA"/>
</dbReference>
<dbReference type="InterPro" id="IPR013766">
    <property type="entry name" value="Thioredoxin_domain"/>
</dbReference>
<dbReference type="STRING" id="675824.A0A1E3QI23"/>
<keyword evidence="3 6" id="KW-0560">Oxidoreductase</keyword>
<dbReference type="FunFam" id="3.30.1020.10:FF:000001">
    <property type="entry name" value="1-Cys peroxiredoxin"/>
    <property type="match status" value="1"/>
</dbReference>
<dbReference type="GO" id="GO:0033554">
    <property type="term" value="P:cellular response to stress"/>
    <property type="evidence" value="ECO:0007669"/>
    <property type="project" value="TreeGrafter"/>
</dbReference>
<dbReference type="InterPro" id="IPR036249">
    <property type="entry name" value="Thioredoxin-like_sf"/>
</dbReference>
<reference evidence="9 10" key="1">
    <citation type="journal article" date="2016" name="Proc. Natl. Acad. Sci. U.S.A.">
        <title>Comparative genomics of biotechnologically important yeasts.</title>
        <authorList>
            <person name="Riley R."/>
            <person name="Haridas S."/>
            <person name="Wolfe K.H."/>
            <person name="Lopes M.R."/>
            <person name="Hittinger C.T."/>
            <person name="Goeker M."/>
            <person name="Salamov A.A."/>
            <person name="Wisecaver J.H."/>
            <person name="Long T.M."/>
            <person name="Calvey C.H."/>
            <person name="Aerts A.L."/>
            <person name="Barry K.W."/>
            <person name="Choi C."/>
            <person name="Clum A."/>
            <person name="Coughlan A.Y."/>
            <person name="Deshpande S."/>
            <person name="Douglass A.P."/>
            <person name="Hanson S.J."/>
            <person name="Klenk H.-P."/>
            <person name="LaButti K.M."/>
            <person name="Lapidus A."/>
            <person name="Lindquist E.A."/>
            <person name="Lipzen A.M."/>
            <person name="Meier-Kolthoff J.P."/>
            <person name="Ohm R.A."/>
            <person name="Otillar R.P."/>
            <person name="Pangilinan J.L."/>
            <person name="Peng Y."/>
            <person name="Rokas A."/>
            <person name="Rosa C.A."/>
            <person name="Scheuner C."/>
            <person name="Sibirny A.A."/>
            <person name="Slot J.C."/>
            <person name="Stielow J.B."/>
            <person name="Sun H."/>
            <person name="Kurtzman C.P."/>
            <person name="Blackwell M."/>
            <person name="Grigoriev I.V."/>
            <person name="Jeffries T.W."/>
        </authorList>
    </citation>
    <scope>NUCLEOTIDE SEQUENCE [LARGE SCALE GENOMIC DNA]</scope>
    <source>
        <strain evidence="9 10">NRRL Y-11557</strain>
    </source>
</reference>
<dbReference type="PIRSF" id="PIRSF000239">
    <property type="entry name" value="AHPC"/>
    <property type="match status" value="1"/>
</dbReference>
<accession>A0A1E3QI23</accession>
<dbReference type="InterPro" id="IPR050217">
    <property type="entry name" value="Peroxiredoxin"/>
</dbReference>
<evidence type="ECO:0000256" key="6">
    <source>
        <dbReference type="PIRNR" id="PIRNR000239"/>
    </source>
</evidence>
<dbReference type="GO" id="GO:0005829">
    <property type="term" value="C:cytosol"/>
    <property type="evidence" value="ECO:0007669"/>
    <property type="project" value="TreeGrafter"/>
</dbReference>
<dbReference type="GO" id="GO:0045454">
    <property type="term" value="P:cell redox homeostasis"/>
    <property type="evidence" value="ECO:0007669"/>
    <property type="project" value="EnsemblFungi"/>
</dbReference>
<evidence type="ECO:0000256" key="1">
    <source>
        <dbReference type="ARBA" id="ARBA00022559"/>
    </source>
</evidence>
<evidence type="ECO:0000256" key="3">
    <source>
        <dbReference type="ARBA" id="ARBA00023002"/>
    </source>
</evidence>